<reference evidence="2 3" key="1">
    <citation type="journal article" date="2018" name="Nat. Biotechnol.">
        <title>A standardized bacterial taxonomy based on genome phylogeny substantially revises the tree of life.</title>
        <authorList>
            <person name="Parks D.H."/>
            <person name="Chuvochina M."/>
            <person name="Waite D.W."/>
            <person name="Rinke C."/>
            <person name="Skarshewski A."/>
            <person name="Chaumeil P.A."/>
            <person name="Hugenholtz P."/>
        </authorList>
    </citation>
    <scope>NUCLEOTIDE SEQUENCE [LARGE SCALE GENOMIC DNA]</scope>
    <source>
        <strain evidence="2">UBA9015</strain>
    </source>
</reference>
<feature type="signal peptide" evidence="1">
    <location>
        <begin position="1"/>
        <end position="22"/>
    </location>
</feature>
<evidence type="ECO:0000313" key="2">
    <source>
        <dbReference type="EMBL" id="HCB75722.1"/>
    </source>
</evidence>
<organism evidence="2 3">
    <name type="scientific">Sphingomonas bacterium</name>
    <dbReference type="NCBI Taxonomy" id="1895847"/>
    <lineage>
        <taxon>Bacteria</taxon>
        <taxon>Pseudomonadati</taxon>
        <taxon>Pseudomonadota</taxon>
        <taxon>Alphaproteobacteria</taxon>
        <taxon>Sphingomonadales</taxon>
        <taxon>Sphingomonadaceae</taxon>
        <taxon>Sphingomonas</taxon>
    </lineage>
</organism>
<dbReference type="AlphaFoldDB" id="A0A3D0WAT8"/>
<evidence type="ECO:0008006" key="4">
    <source>
        <dbReference type="Google" id="ProtNLM"/>
    </source>
</evidence>
<feature type="non-terminal residue" evidence="2">
    <location>
        <position position="246"/>
    </location>
</feature>
<dbReference type="Proteomes" id="UP000262699">
    <property type="component" value="Unassembled WGS sequence"/>
</dbReference>
<evidence type="ECO:0000256" key="1">
    <source>
        <dbReference type="SAM" id="SignalP"/>
    </source>
</evidence>
<dbReference type="EMBL" id="DOYJ01000168">
    <property type="protein sequence ID" value="HCB75722.1"/>
    <property type="molecule type" value="Genomic_DNA"/>
</dbReference>
<gene>
    <name evidence="2" type="ORF">DEP91_06045</name>
</gene>
<feature type="chain" id="PRO_5017599917" description="DUF4139 domain-containing protein" evidence="1">
    <location>
        <begin position="23"/>
        <end position="246"/>
    </location>
</feature>
<sequence length="246" mass="25651">MSAAAMRRLLLALLLLAAPASAQEVATSAAPDAASVTIYRDPARGNGAINRDRPSGFALVSEKRRVRLPAGPAVLRFEGVAGGILPESAVVTGLPAGVREKNLDADLLSPRALYDRATGRQVLIRRTDRATGRVTSEPAIIRSGGEGAAVLETRAGIETLRCTGLNEAIVYPGVPAGLPARPTLSIATDAAAPVEAEVTLTYLAAGFDWQANHVLTLREDGRLDWSARVTLASGDPTSFPDAGLQL</sequence>
<protein>
    <recommendedName>
        <fullName evidence="4">DUF4139 domain-containing protein</fullName>
    </recommendedName>
</protein>
<proteinExistence type="predicted"/>
<comment type="caution">
    <text evidence="2">The sequence shown here is derived from an EMBL/GenBank/DDBJ whole genome shotgun (WGS) entry which is preliminary data.</text>
</comment>
<evidence type="ECO:0000313" key="3">
    <source>
        <dbReference type="Proteomes" id="UP000262699"/>
    </source>
</evidence>
<keyword evidence="1" id="KW-0732">Signal</keyword>
<accession>A0A3D0WAT8</accession>
<name>A0A3D0WAT8_9SPHN</name>